<dbReference type="InterPro" id="IPR003439">
    <property type="entry name" value="ABC_transporter-like_ATP-bd"/>
</dbReference>
<dbReference type="GO" id="GO:0005524">
    <property type="term" value="F:ATP binding"/>
    <property type="evidence" value="ECO:0007669"/>
    <property type="project" value="UniProtKB-KW"/>
</dbReference>
<comment type="similarity">
    <text evidence="1">Belongs to the ABC transporter superfamily.</text>
</comment>
<reference evidence="6 7" key="1">
    <citation type="submission" date="2018-07" db="EMBL/GenBank/DDBJ databases">
        <title>Genomic Encyclopedia of Type Strains, Phase III (KMG-III): the genomes of soil and plant-associated and newly described type strains.</title>
        <authorList>
            <person name="Whitman W."/>
        </authorList>
    </citation>
    <scope>NUCLEOTIDE SEQUENCE [LARGE SCALE GENOMIC DNA]</scope>
    <source>
        <strain evidence="6 7">CECT 8333</strain>
    </source>
</reference>
<dbReference type="NCBIfam" id="TIGR01727">
    <property type="entry name" value="oligo_HPY"/>
    <property type="match status" value="1"/>
</dbReference>
<dbReference type="GO" id="GO:0016887">
    <property type="term" value="F:ATP hydrolysis activity"/>
    <property type="evidence" value="ECO:0007669"/>
    <property type="project" value="InterPro"/>
</dbReference>
<dbReference type="Pfam" id="PF00005">
    <property type="entry name" value="ABC_tran"/>
    <property type="match status" value="1"/>
</dbReference>
<dbReference type="InterPro" id="IPR027417">
    <property type="entry name" value="P-loop_NTPase"/>
</dbReference>
<organism evidence="6 7">
    <name type="scientific">Fontibacillus phaseoli</name>
    <dbReference type="NCBI Taxonomy" id="1416533"/>
    <lineage>
        <taxon>Bacteria</taxon>
        <taxon>Bacillati</taxon>
        <taxon>Bacillota</taxon>
        <taxon>Bacilli</taxon>
        <taxon>Bacillales</taxon>
        <taxon>Paenibacillaceae</taxon>
        <taxon>Fontibacillus</taxon>
    </lineage>
</organism>
<dbReference type="AlphaFoldDB" id="A0A369BAZ2"/>
<dbReference type="SMART" id="SM00382">
    <property type="entry name" value="AAA"/>
    <property type="match status" value="1"/>
</dbReference>
<evidence type="ECO:0000256" key="3">
    <source>
        <dbReference type="ARBA" id="ARBA00022741"/>
    </source>
</evidence>
<dbReference type="InterPro" id="IPR017871">
    <property type="entry name" value="ABC_transporter-like_CS"/>
</dbReference>
<feature type="domain" description="ABC transporter" evidence="5">
    <location>
        <begin position="16"/>
        <end position="266"/>
    </location>
</feature>
<evidence type="ECO:0000256" key="4">
    <source>
        <dbReference type="ARBA" id="ARBA00022840"/>
    </source>
</evidence>
<keyword evidence="7" id="KW-1185">Reference proteome</keyword>
<dbReference type="PROSITE" id="PS50893">
    <property type="entry name" value="ABC_TRANSPORTER_2"/>
    <property type="match status" value="1"/>
</dbReference>
<evidence type="ECO:0000259" key="5">
    <source>
        <dbReference type="PROSITE" id="PS50893"/>
    </source>
</evidence>
<keyword evidence="2" id="KW-0813">Transport</keyword>
<gene>
    <name evidence="6" type="ORF">DFP94_106227</name>
</gene>
<keyword evidence="3" id="KW-0547">Nucleotide-binding</keyword>
<keyword evidence="4 6" id="KW-0067">ATP-binding</keyword>
<proteinExistence type="inferred from homology"/>
<dbReference type="Proteomes" id="UP000253090">
    <property type="component" value="Unassembled WGS sequence"/>
</dbReference>
<name>A0A369BAZ2_9BACL</name>
<dbReference type="EMBL" id="QPJW01000006">
    <property type="protein sequence ID" value="RCX18693.1"/>
    <property type="molecule type" value="Genomic_DNA"/>
</dbReference>
<dbReference type="OrthoDB" id="9802264at2"/>
<dbReference type="InterPro" id="IPR013563">
    <property type="entry name" value="Oligopep_ABC_C"/>
</dbReference>
<dbReference type="InterPro" id="IPR003593">
    <property type="entry name" value="AAA+_ATPase"/>
</dbReference>
<dbReference type="RefSeq" id="WP_114497551.1">
    <property type="nucleotide sequence ID" value="NZ_QPJW01000006.1"/>
</dbReference>
<dbReference type="Gene3D" id="3.40.50.300">
    <property type="entry name" value="P-loop containing nucleotide triphosphate hydrolases"/>
    <property type="match status" value="1"/>
</dbReference>
<dbReference type="GO" id="GO:0055085">
    <property type="term" value="P:transmembrane transport"/>
    <property type="evidence" value="ECO:0007669"/>
    <property type="project" value="UniProtKB-ARBA"/>
</dbReference>
<dbReference type="PROSITE" id="PS00211">
    <property type="entry name" value="ABC_TRANSPORTER_1"/>
    <property type="match status" value="1"/>
</dbReference>
<dbReference type="InterPro" id="IPR050319">
    <property type="entry name" value="ABC_transp_ATP-bind"/>
</dbReference>
<protein>
    <submittedName>
        <fullName evidence="6">Oligopeptide transport system ATP-binding protein</fullName>
    </submittedName>
</protein>
<dbReference type="NCBIfam" id="NF008453">
    <property type="entry name" value="PRK11308.1"/>
    <property type="match status" value="1"/>
</dbReference>
<evidence type="ECO:0000313" key="6">
    <source>
        <dbReference type="EMBL" id="RCX18693.1"/>
    </source>
</evidence>
<dbReference type="PANTHER" id="PTHR43776">
    <property type="entry name" value="TRANSPORT ATP-BINDING PROTEIN"/>
    <property type="match status" value="1"/>
</dbReference>
<accession>A0A369BAZ2</accession>
<dbReference type="CDD" id="cd03257">
    <property type="entry name" value="ABC_NikE_OppD_transporters"/>
    <property type="match status" value="1"/>
</dbReference>
<dbReference type="SUPFAM" id="SSF52540">
    <property type="entry name" value="P-loop containing nucleoside triphosphate hydrolases"/>
    <property type="match status" value="1"/>
</dbReference>
<dbReference type="GO" id="GO:0015833">
    <property type="term" value="P:peptide transport"/>
    <property type="evidence" value="ECO:0007669"/>
    <property type="project" value="InterPro"/>
</dbReference>
<dbReference type="FunFam" id="3.40.50.300:FF:000016">
    <property type="entry name" value="Oligopeptide ABC transporter ATP-binding component"/>
    <property type="match status" value="1"/>
</dbReference>
<evidence type="ECO:0000256" key="2">
    <source>
        <dbReference type="ARBA" id="ARBA00022448"/>
    </source>
</evidence>
<evidence type="ECO:0000313" key="7">
    <source>
        <dbReference type="Proteomes" id="UP000253090"/>
    </source>
</evidence>
<comment type="caution">
    <text evidence="6">The sequence shown here is derived from an EMBL/GenBank/DDBJ whole genome shotgun (WGS) entry which is preliminary data.</text>
</comment>
<dbReference type="Pfam" id="PF08352">
    <property type="entry name" value="oligo_HPY"/>
    <property type="match status" value="1"/>
</dbReference>
<evidence type="ECO:0000256" key="1">
    <source>
        <dbReference type="ARBA" id="ARBA00005417"/>
    </source>
</evidence>
<sequence length="347" mass="38745">MSEFENRRELEPEHLLQIDHLKKYFPVKSGPFRKGDQYVKAVDDISFSVRRGETFGLVGESGCGKSTTGRALLRLIEPTAGRVVFEGEDITALPAKQLRKKRKDMQIVFQDPFSSLDPRHTVRRILEEPLLVHGIGSAQERQNIVNKLIDVVGLTQSHLQRYPHQFSGGQRQRIGIARALSLQPKLIVADEPVSALDVSIQSQVVNLLQDLQGEFGLTYIFIAHDLSVVKHICDRVAVMYLGRIVEIASTAQLYESPQHPYTIALLSAVPEPDPDLKRERILLQGEVPSPVHTPVGCAFHTRCPVAVDICRAKRPELTETDNGHQTACHLFSATFFGRKSHLAKSGL</sequence>